<comment type="caution">
    <text evidence="2">The sequence shown here is derived from an EMBL/GenBank/DDBJ whole genome shotgun (WGS) entry which is preliminary data.</text>
</comment>
<dbReference type="Proteomes" id="UP000604046">
    <property type="component" value="Unassembled WGS sequence"/>
</dbReference>
<protein>
    <submittedName>
        <fullName evidence="2">Uncharacterized protein</fullName>
    </submittedName>
</protein>
<dbReference type="AlphaFoldDB" id="A0A812IIS9"/>
<accession>A0A812IIS9</accession>
<name>A0A812IIS9_9DINO</name>
<evidence type="ECO:0000313" key="2">
    <source>
        <dbReference type="EMBL" id="CAE7034893.1"/>
    </source>
</evidence>
<sequence length="224" mass="24134">MVDSSMQSCEVAAEFRESHTHENEGLFEEQPLFVLEKLYSTPEEKKWLQDNDPTNHRARIYKHFVKFTDSNKHSTGVSTGVQGRANLGDGQAGLAARQLLSESVMAAGAAFTDVPTGKNMGKGGKGGKGKGGGKTKQAGALSDEDAEMKELNKDLDAITTLMKSCRAASLTLSKLPHTAEMQQALGDKMDVVKAHQEHLEGMVFGKNGKKCPGQTVLLDMLGLN</sequence>
<evidence type="ECO:0000313" key="3">
    <source>
        <dbReference type="Proteomes" id="UP000604046"/>
    </source>
</evidence>
<proteinExistence type="predicted"/>
<organism evidence="2 3">
    <name type="scientific">Symbiodinium natans</name>
    <dbReference type="NCBI Taxonomy" id="878477"/>
    <lineage>
        <taxon>Eukaryota</taxon>
        <taxon>Sar</taxon>
        <taxon>Alveolata</taxon>
        <taxon>Dinophyceae</taxon>
        <taxon>Suessiales</taxon>
        <taxon>Symbiodiniaceae</taxon>
        <taxon>Symbiodinium</taxon>
    </lineage>
</organism>
<gene>
    <name evidence="2" type="ORF">SNAT2548_LOCUS4207</name>
</gene>
<evidence type="ECO:0000256" key="1">
    <source>
        <dbReference type="SAM" id="MobiDB-lite"/>
    </source>
</evidence>
<keyword evidence="3" id="KW-1185">Reference proteome</keyword>
<dbReference type="OrthoDB" id="445077at2759"/>
<feature type="region of interest" description="Disordered" evidence="1">
    <location>
        <begin position="118"/>
        <end position="141"/>
    </location>
</feature>
<dbReference type="EMBL" id="CAJNDS010000258">
    <property type="protein sequence ID" value="CAE7034893.1"/>
    <property type="molecule type" value="Genomic_DNA"/>
</dbReference>
<reference evidence="2" key="1">
    <citation type="submission" date="2021-02" db="EMBL/GenBank/DDBJ databases">
        <authorList>
            <person name="Dougan E. K."/>
            <person name="Rhodes N."/>
            <person name="Thang M."/>
            <person name="Chan C."/>
        </authorList>
    </citation>
    <scope>NUCLEOTIDE SEQUENCE</scope>
</reference>